<dbReference type="EMBL" id="ABSV01001775">
    <property type="protein sequence ID" value="EDZ70258.1"/>
    <property type="molecule type" value="Genomic_DNA"/>
</dbReference>
<sequence length="61" mass="7042">MTKKKVKTVKPAHIGGQYYSRRKEEEKGIGGVWSVKFTLLRKAKQTLKRRKLRKVANMTPG</sequence>
<name>B5VP86_YEAS6</name>
<organism evidence="1 2">
    <name type="scientific">Saccharomyces cerevisiae (strain AWRI1631)</name>
    <name type="common">Baker's yeast</name>
    <dbReference type="NCBI Taxonomy" id="545124"/>
    <lineage>
        <taxon>Eukaryota</taxon>
        <taxon>Fungi</taxon>
        <taxon>Dikarya</taxon>
        <taxon>Ascomycota</taxon>
        <taxon>Saccharomycotina</taxon>
        <taxon>Saccharomycetes</taxon>
        <taxon>Saccharomycetales</taxon>
        <taxon>Saccharomycetaceae</taxon>
        <taxon>Saccharomyces</taxon>
    </lineage>
</organism>
<dbReference type="AlphaFoldDB" id="B5VP86"/>
<comment type="caution">
    <text evidence="1">The sequence shown here is derived from an EMBL/GenBank/DDBJ whole genome shotgun (WGS) entry which is preliminary data.</text>
</comment>
<accession>B5VP86</accession>
<evidence type="ECO:0000313" key="1">
    <source>
        <dbReference type="EMBL" id="EDZ70258.1"/>
    </source>
</evidence>
<gene>
    <name evidence="1" type="ORF">AWRI1631_130920</name>
</gene>
<reference evidence="1 2" key="1">
    <citation type="journal article" date="2008" name="FEMS Yeast Res.">
        <title>Comparative genome analysis of a Saccharomyces cerevisiae wine strain.</title>
        <authorList>
            <person name="Borneman A.R."/>
            <person name="Forgan A.H."/>
            <person name="Pretorius I.S."/>
            <person name="Chambers P.J."/>
        </authorList>
    </citation>
    <scope>NUCLEOTIDE SEQUENCE [LARGE SCALE GENOMIC DNA]</scope>
    <source>
        <strain evidence="1 2">AWRI1631</strain>
    </source>
</reference>
<dbReference type="Proteomes" id="UP000008988">
    <property type="component" value="Unassembled WGS sequence"/>
</dbReference>
<proteinExistence type="predicted"/>
<protein>
    <submittedName>
        <fullName evidence="1">Uncharacterized protein</fullName>
    </submittedName>
</protein>
<evidence type="ECO:0000313" key="2">
    <source>
        <dbReference type="Proteomes" id="UP000008988"/>
    </source>
</evidence>